<dbReference type="InterPro" id="IPR051158">
    <property type="entry name" value="Metallophosphoesterase_sf"/>
</dbReference>
<dbReference type="PANTHER" id="PTHR31302">
    <property type="entry name" value="TRANSMEMBRANE PROTEIN WITH METALLOPHOSPHOESTERASE DOMAIN-RELATED"/>
    <property type="match status" value="1"/>
</dbReference>
<dbReference type="GO" id="GO:0016787">
    <property type="term" value="F:hydrolase activity"/>
    <property type="evidence" value="ECO:0007669"/>
    <property type="project" value="InterPro"/>
</dbReference>
<feature type="transmembrane region" description="Helical" evidence="1">
    <location>
        <begin position="46"/>
        <end position="62"/>
    </location>
</feature>
<name>A0AAV7KL76_9METZ</name>
<feature type="transmembrane region" description="Helical" evidence="1">
    <location>
        <begin position="6"/>
        <end position="26"/>
    </location>
</feature>
<feature type="transmembrane region" description="Helical" evidence="1">
    <location>
        <begin position="144"/>
        <end position="163"/>
    </location>
</feature>
<dbReference type="Proteomes" id="UP001165289">
    <property type="component" value="Unassembled WGS sequence"/>
</dbReference>
<comment type="caution">
    <text evidence="3">The sequence shown here is derived from an EMBL/GenBank/DDBJ whole genome shotgun (WGS) entry which is preliminary data.</text>
</comment>
<dbReference type="Pfam" id="PF00149">
    <property type="entry name" value="Metallophos"/>
    <property type="match status" value="1"/>
</dbReference>
<dbReference type="Gene3D" id="3.60.21.10">
    <property type="match status" value="1"/>
</dbReference>
<protein>
    <submittedName>
        <fullName evidence="3">Transmembrane protein with metallophosphoesterase domain</fullName>
    </submittedName>
</protein>
<keyword evidence="1 3" id="KW-0812">Transmembrane</keyword>
<dbReference type="CDD" id="cd07385">
    <property type="entry name" value="MPP_YkuE_C"/>
    <property type="match status" value="1"/>
</dbReference>
<keyword evidence="1" id="KW-1133">Transmembrane helix</keyword>
<reference evidence="3 4" key="1">
    <citation type="journal article" date="2023" name="BMC Biol.">
        <title>The compact genome of the sponge Oopsacas minuta (Hexactinellida) is lacking key metazoan core genes.</title>
        <authorList>
            <person name="Santini S."/>
            <person name="Schenkelaars Q."/>
            <person name="Jourda C."/>
            <person name="Duchesne M."/>
            <person name="Belahbib H."/>
            <person name="Rocher C."/>
            <person name="Selva M."/>
            <person name="Riesgo A."/>
            <person name="Vervoort M."/>
            <person name="Leys S.P."/>
            <person name="Kodjabachian L."/>
            <person name="Le Bivic A."/>
            <person name="Borchiellini C."/>
            <person name="Claverie J.M."/>
            <person name="Renard E."/>
        </authorList>
    </citation>
    <scope>NUCLEOTIDE SEQUENCE [LARGE SCALE GENOMIC DNA]</scope>
    <source>
        <strain evidence="3">SPO-2</strain>
    </source>
</reference>
<dbReference type="InterPro" id="IPR004843">
    <property type="entry name" value="Calcineurin-like_PHP"/>
</dbReference>
<gene>
    <name evidence="3" type="ORF">LOD99_9703</name>
</gene>
<dbReference type="EMBL" id="JAKMXF010000003">
    <property type="protein sequence ID" value="KAI6661934.1"/>
    <property type="molecule type" value="Genomic_DNA"/>
</dbReference>
<feature type="transmembrane region" description="Helical" evidence="1">
    <location>
        <begin position="82"/>
        <end position="103"/>
    </location>
</feature>
<proteinExistence type="predicted"/>
<keyword evidence="4" id="KW-1185">Reference proteome</keyword>
<dbReference type="InterPro" id="IPR029052">
    <property type="entry name" value="Metallo-depent_PP-like"/>
</dbReference>
<accession>A0AAV7KL76</accession>
<keyword evidence="1" id="KW-0472">Membrane</keyword>
<evidence type="ECO:0000256" key="1">
    <source>
        <dbReference type="SAM" id="Phobius"/>
    </source>
</evidence>
<feature type="domain" description="Calcineurin-like phosphoesterase" evidence="2">
    <location>
        <begin position="189"/>
        <end position="360"/>
    </location>
</feature>
<feature type="transmembrane region" description="Helical" evidence="1">
    <location>
        <begin position="115"/>
        <end position="138"/>
    </location>
</feature>
<organism evidence="3 4">
    <name type="scientific">Oopsacas minuta</name>
    <dbReference type="NCBI Taxonomy" id="111878"/>
    <lineage>
        <taxon>Eukaryota</taxon>
        <taxon>Metazoa</taxon>
        <taxon>Porifera</taxon>
        <taxon>Hexactinellida</taxon>
        <taxon>Hexasterophora</taxon>
        <taxon>Lyssacinosida</taxon>
        <taxon>Leucopsacidae</taxon>
        <taxon>Oopsacas</taxon>
    </lineage>
</organism>
<sequence>MLSRKIPWNVIYLAIPISLSLLIAFIDVKFYKLTPIPRATMIRSQLFLIFYIAFTFGIWISYKSLKYILTQLFPTWMTTVLLGIYSILFLLSYISFPLGLLLANYKSVLICKISFLSLGHLVIISVFFTIEVFFVNKFLKSRKLAISISIYIIAVILTIDGAIRAYSEPSINHVNLKLNNFPKSLNGLTLVHISDIHIGPIIGRDEVNEMVEQVNVLQPDVIIISGDLTDLSVARGGMAMDPLGKLKSKYGTYFATGNHDYYILDMNTLIEKLKSLGIIPLLNERVQVPGNEENDWFYIAGLEDISTRALGDKNHLIDIHRALGGRDKDHATVLIAHQPNAMREAVEWKVELILGGHTHGGQFFPLNIVIYFFNPFFAGLYTPVPNTYVYVNTGTFFYMIPLKHIFRREICVFHLYPV</sequence>
<evidence type="ECO:0000313" key="3">
    <source>
        <dbReference type="EMBL" id="KAI6661934.1"/>
    </source>
</evidence>
<dbReference type="PANTHER" id="PTHR31302:SF0">
    <property type="entry name" value="TRANSMEMBRANE PROTEIN WITH METALLOPHOSPHOESTERASE DOMAIN"/>
    <property type="match status" value="1"/>
</dbReference>
<dbReference type="SUPFAM" id="SSF56300">
    <property type="entry name" value="Metallo-dependent phosphatases"/>
    <property type="match status" value="1"/>
</dbReference>
<evidence type="ECO:0000259" key="2">
    <source>
        <dbReference type="Pfam" id="PF00149"/>
    </source>
</evidence>
<dbReference type="AlphaFoldDB" id="A0AAV7KL76"/>
<evidence type="ECO:0000313" key="4">
    <source>
        <dbReference type="Proteomes" id="UP001165289"/>
    </source>
</evidence>